<keyword evidence="2" id="KW-1185">Reference proteome</keyword>
<dbReference type="Pfam" id="PF05458">
    <property type="entry name" value="Siva"/>
    <property type="match status" value="1"/>
</dbReference>
<dbReference type="RefSeq" id="XP_011214809.2">
    <property type="nucleotide sequence ID" value="XM_011216507.4"/>
</dbReference>
<dbReference type="OrthoDB" id="60860at2759"/>
<gene>
    <name evidence="3" type="primary">LOC105234220</name>
</gene>
<sequence length="163" mass="18469">MLKRQRCEDFDTFVPQTKKLISDKIVDQRDQNKMNKIHQKTINLLFKAARIQKPLEQAQSETAGEVEVPLWQQVILRGNGEISSKNVTDLIVDLSLESRKSKCCHREAYIRGDCCNCSQALCEYCGHSCAECGIFLCDSCVSLFGCGNVERPICEKCSLFQNL</sequence>
<dbReference type="PANTHER" id="PTHR14365:SF1">
    <property type="entry name" value="APOPTOSIS REGULATORY PROTEIN SIVA"/>
    <property type="match status" value="1"/>
</dbReference>
<dbReference type="InterPro" id="IPR022773">
    <property type="entry name" value="Siva"/>
</dbReference>
<accession>A0A034VMK5</accession>
<protein>
    <submittedName>
        <fullName evidence="3">uncharacterized protein LOC105234220</fullName>
    </submittedName>
</protein>
<proteinExistence type="predicted"/>
<dbReference type="GO" id="GO:0097191">
    <property type="term" value="P:extrinsic apoptotic signaling pathway"/>
    <property type="evidence" value="ECO:0007669"/>
    <property type="project" value="TreeGrafter"/>
</dbReference>
<name>A0A034VMK5_BACDO</name>
<dbReference type="PANTHER" id="PTHR14365">
    <property type="entry name" value="APOPTOSIS REGULATORY PROTEIN SIVA"/>
    <property type="match status" value="1"/>
</dbReference>
<dbReference type="KEGG" id="bdr:105234220"/>
<organism evidence="1">
    <name type="scientific">Bactrocera dorsalis</name>
    <name type="common">Oriental fruit fly</name>
    <name type="synonym">Dacus dorsalis</name>
    <dbReference type="NCBI Taxonomy" id="27457"/>
    <lineage>
        <taxon>Eukaryota</taxon>
        <taxon>Metazoa</taxon>
        <taxon>Ecdysozoa</taxon>
        <taxon>Arthropoda</taxon>
        <taxon>Hexapoda</taxon>
        <taxon>Insecta</taxon>
        <taxon>Pterygota</taxon>
        <taxon>Neoptera</taxon>
        <taxon>Endopterygota</taxon>
        <taxon>Diptera</taxon>
        <taxon>Brachycera</taxon>
        <taxon>Muscomorpha</taxon>
        <taxon>Tephritoidea</taxon>
        <taxon>Tephritidae</taxon>
        <taxon>Bactrocera</taxon>
        <taxon>Bactrocera</taxon>
    </lineage>
</organism>
<dbReference type="GeneID" id="105234220"/>
<dbReference type="GO" id="GO:0005175">
    <property type="term" value="F:CD27 receptor binding"/>
    <property type="evidence" value="ECO:0007669"/>
    <property type="project" value="TreeGrafter"/>
</dbReference>
<evidence type="ECO:0000313" key="3">
    <source>
        <dbReference type="RefSeq" id="XP_011214809.1"/>
    </source>
</evidence>
<dbReference type="EMBL" id="GAKP01015598">
    <property type="protein sequence ID" value="JAC43354.1"/>
    <property type="molecule type" value="Transcribed_RNA"/>
</dbReference>
<dbReference type="EMBL" id="GAKP01015600">
    <property type="protein sequence ID" value="JAC43352.1"/>
    <property type="molecule type" value="Transcribed_RNA"/>
</dbReference>
<dbReference type="RefSeq" id="XP_011214809.1">
    <property type="nucleotide sequence ID" value="XM_011216507.3"/>
</dbReference>
<dbReference type="Proteomes" id="UP001652620">
    <property type="component" value="Chromosome 4"/>
</dbReference>
<reference evidence="1" key="1">
    <citation type="journal article" date="2014" name="BMC Genomics">
        <title>Characterizing the developmental transcriptome of the oriental fruit fly, Bactrocera dorsalis (Diptera: Tephritidae) through comparative genomic analysis with Drosophila melanogaster utilizing modENCODE datasets.</title>
        <authorList>
            <person name="Geib S.M."/>
            <person name="Calla B."/>
            <person name="Hall B."/>
            <person name="Hou S."/>
            <person name="Manoukis N.C."/>
        </authorList>
    </citation>
    <scope>NUCLEOTIDE SEQUENCE</scope>
    <source>
        <strain evidence="1">Punador</strain>
    </source>
</reference>
<dbReference type="RefSeq" id="XP_011214810.2">
    <property type="nucleotide sequence ID" value="XM_011216508.4"/>
</dbReference>
<reference evidence="3" key="2">
    <citation type="submission" date="2022-04" db="UniProtKB">
        <authorList>
            <consortium name="RefSeq"/>
        </authorList>
    </citation>
    <scope>IDENTIFICATION</scope>
    <source>
        <strain evidence="3">Punador</strain>
    </source>
</reference>
<evidence type="ECO:0000313" key="1">
    <source>
        <dbReference type="EMBL" id="JAC43352.1"/>
    </source>
</evidence>
<dbReference type="AlphaFoldDB" id="A0A034VMK5"/>
<evidence type="ECO:0000313" key="2">
    <source>
        <dbReference type="Proteomes" id="UP001652620"/>
    </source>
</evidence>